<comment type="caution">
    <text evidence="2">The sequence shown here is derived from an EMBL/GenBank/DDBJ whole genome shotgun (WGS) entry which is preliminary data.</text>
</comment>
<protein>
    <submittedName>
        <fullName evidence="2">Uncharacterized protein</fullName>
    </submittedName>
</protein>
<feature type="transmembrane region" description="Helical" evidence="1">
    <location>
        <begin position="516"/>
        <end position="533"/>
    </location>
</feature>
<name>A0ABS2RML7_9ACTN</name>
<feature type="transmembrane region" description="Helical" evidence="1">
    <location>
        <begin position="572"/>
        <end position="592"/>
    </location>
</feature>
<accession>A0ABS2RML7</accession>
<feature type="transmembrane region" description="Helical" evidence="1">
    <location>
        <begin position="309"/>
        <end position="329"/>
    </location>
</feature>
<dbReference type="EMBL" id="JAFBCF010000001">
    <property type="protein sequence ID" value="MBM7799923.1"/>
    <property type="molecule type" value="Genomic_DNA"/>
</dbReference>
<reference evidence="2 3" key="1">
    <citation type="submission" date="2021-01" db="EMBL/GenBank/DDBJ databases">
        <title>Sequencing the genomes of 1000 actinobacteria strains.</title>
        <authorList>
            <person name="Klenk H.-P."/>
        </authorList>
    </citation>
    <scope>NUCLEOTIDE SEQUENCE [LARGE SCALE GENOMIC DNA]</scope>
    <source>
        <strain evidence="2 3">DSM 18662</strain>
    </source>
</reference>
<keyword evidence="3" id="KW-1185">Reference proteome</keyword>
<feature type="transmembrane region" description="Helical" evidence="1">
    <location>
        <begin position="363"/>
        <end position="383"/>
    </location>
</feature>
<feature type="transmembrane region" description="Helical" evidence="1">
    <location>
        <begin position="629"/>
        <end position="647"/>
    </location>
</feature>
<dbReference type="RefSeq" id="WP_204918979.1">
    <property type="nucleotide sequence ID" value="NZ_BAAAQP010000003.1"/>
</dbReference>
<gene>
    <name evidence="2" type="ORF">JOE57_002844</name>
</gene>
<feature type="transmembrane region" description="Helical" evidence="1">
    <location>
        <begin position="390"/>
        <end position="410"/>
    </location>
</feature>
<dbReference type="Proteomes" id="UP000704762">
    <property type="component" value="Unassembled WGS sequence"/>
</dbReference>
<evidence type="ECO:0000313" key="3">
    <source>
        <dbReference type="Proteomes" id="UP000704762"/>
    </source>
</evidence>
<evidence type="ECO:0000256" key="1">
    <source>
        <dbReference type="SAM" id="Phobius"/>
    </source>
</evidence>
<feature type="transmembrane region" description="Helical" evidence="1">
    <location>
        <begin position="336"/>
        <end position="357"/>
    </location>
</feature>
<feature type="transmembrane region" description="Helical" evidence="1">
    <location>
        <begin position="489"/>
        <end position="509"/>
    </location>
</feature>
<sequence length="672" mass="69949">MKGTRRPLLWSWTTCLLLIAVVFIGLRAVHDTRPHPQSTAITTSKVVVVGGKGGYQLTDAERTVLNAHAATAEAGAVSVRPRYIGDCAAAGWSTLGAGRRTAVGGLCTPQVEDQHVVEWQRRLAAAAAHNGDARLGTLAELVPGCVAAVGPGAALAAARSDGSLARYQTVQEFIDADLATPCPITLVDPGEESDAIITTLARRSDVSLIVTGVGPPSDSHDSRLQALYLLRSSPAGWLTSASTRRDGVVNLTDLTRVLVDFGRRGAPPVTAPIDGSPLMVRVAPVTADALHGHLAAVTALSAAALRGQIALGIGGAVLMVILVVSLMVRRFDVSRVIVSFGCILPAAMMLTGAVRWQDTSSPGLVLSLLVAGWAVVLTALVLVVARRNDLAVAGVGAAVVVTAFTVDAALGAVMQPGSMLNSRPTNGGRWYGFGNVTFAVYSSAALLLAGYLAHRLRAAGHRISALGAVALVGFGTVLCMGWPSMGADFGGVLALTPGVLWLLLALTDLPVTWRKLAGIGLVGLLAVVVISWLDWRRGPDARSHLGNFVQRVIDGDAADIVIRKAAAAAESLVAPMGVISLIIGIALWILIFRRLLGPLSTDLSTIRPIAVAALMTAVLGTLVNDGGSSVWLTLTAAFTVSVWALWIDRAYRARRRDQAEARSLAGASEARA</sequence>
<proteinExistence type="predicted"/>
<keyword evidence="1" id="KW-0812">Transmembrane</keyword>
<keyword evidence="1" id="KW-0472">Membrane</keyword>
<feature type="transmembrane region" description="Helical" evidence="1">
    <location>
        <begin position="430"/>
        <end position="453"/>
    </location>
</feature>
<evidence type="ECO:0000313" key="2">
    <source>
        <dbReference type="EMBL" id="MBM7799923.1"/>
    </source>
</evidence>
<feature type="transmembrane region" description="Helical" evidence="1">
    <location>
        <begin position="604"/>
        <end position="623"/>
    </location>
</feature>
<keyword evidence="1" id="KW-1133">Transmembrane helix</keyword>
<organism evidence="2 3">
    <name type="scientific">Microlunatus panaciterrae</name>
    <dbReference type="NCBI Taxonomy" id="400768"/>
    <lineage>
        <taxon>Bacteria</taxon>
        <taxon>Bacillati</taxon>
        <taxon>Actinomycetota</taxon>
        <taxon>Actinomycetes</taxon>
        <taxon>Propionibacteriales</taxon>
        <taxon>Propionibacteriaceae</taxon>
        <taxon>Microlunatus</taxon>
    </lineage>
</organism>
<feature type="transmembrane region" description="Helical" evidence="1">
    <location>
        <begin position="465"/>
        <end position="483"/>
    </location>
</feature>